<name>A0ABX5LQE0_9BACT</name>
<proteinExistence type="predicted"/>
<dbReference type="RefSeq" id="WP_269843933.1">
    <property type="nucleotide sequence ID" value="NZ_JAXEIU010000040.1"/>
</dbReference>
<reference evidence="1 2" key="1">
    <citation type="submission" date="2018-05" db="EMBL/GenBank/DDBJ databases">
        <title>Animal gut microbial communities from fecal samples from Wisconsin, USA.</title>
        <authorList>
            <person name="Neumann A."/>
        </authorList>
    </citation>
    <scope>NUCLEOTIDE SEQUENCE [LARGE SCALE GENOMIC DNA]</scope>
    <source>
        <strain evidence="1 2">UWS4</strain>
    </source>
</reference>
<gene>
    <name evidence="1" type="ORF">B0H50_11736</name>
</gene>
<sequence>MNDKRTNFWAERALDTEEYTWDRDFSTTFTREDEDAGSWWMDEK</sequence>
<evidence type="ECO:0000313" key="1">
    <source>
        <dbReference type="EMBL" id="PWK96067.1"/>
    </source>
</evidence>
<protein>
    <submittedName>
        <fullName evidence="1">Uncharacterized protein</fullName>
    </submittedName>
</protein>
<keyword evidence="2" id="KW-1185">Reference proteome</keyword>
<evidence type="ECO:0000313" key="2">
    <source>
        <dbReference type="Proteomes" id="UP000245523"/>
    </source>
</evidence>
<accession>A0ABX5LQE0</accession>
<dbReference type="Proteomes" id="UP000245523">
    <property type="component" value="Unassembled WGS sequence"/>
</dbReference>
<organism evidence="1 2">
    <name type="scientific">Hallerella porci</name>
    <dbReference type="NCBI Taxonomy" id="1945871"/>
    <lineage>
        <taxon>Bacteria</taxon>
        <taxon>Pseudomonadati</taxon>
        <taxon>Fibrobacterota</taxon>
        <taxon>Fibrobacteria</taxon>
        <taxon>Fibrobacterales</taxon>
        <taxon>Fibrobacteraceae</taxon>
        <taxon>Hallerella</taxon>
    </lineage>
</organism>
<comment type="caution">
    <text evidence="1">The sequence shown here is derived from an EMBL/GenBank/DDBJ whole genome shotgun (WGS) entry which is preliminary data.</text>
</comment>
<dbReference type="EMBL" id="QGHD01000017">
    <property type="protein sequence ID" value="PWK96067.1"/>
    <property type="molecule type" value="Genomic_DNA"/>
</dbReference>